<organism evidence="2 3">
    <name type="scientific">Prunus dulcis</name>
    <name type="common">Almond</name>
    <name type="synonym">Amygdalus dulcis</name>
    <dbReference type="NCBI Taxonomy" id="3755"/>
    <lineage>
        <taxon>Eukaryota</taxon>
        <taxon>Viridiplantae</taxon>
        <taxon>Streptophyta</taxon>
        <taxon>Embryophyta</taxon>
        <taxon>Tracheophyta</taxon>
        <taxon>Spermatophyta</taxon>
        <taxon>Magnoliopsida</taxon>
        <taxon>eudicotyledons</taxon>
        <taxon>Gunneridae</taxon>
        <taxon>Pentapetalae</taxon>
        <taxon>rosids</taxon>
        <taxon>fabids</taxon>
        <taxon>Rosales</taxon>
        <taxon>Rosaceae</taxon>
        <taxon>Amygdaloideae</taxon>
        <taxon>Amygdaleae</taxon>
        <taxon>Prunus</taxon>
    </lineage>
</organism>
<dbReference type="AlphaFoldDB" id="A0AAD4W024"/>
<reference evidence="2 3" key="1">
    <citation type="journal article" date="2022" name="G3 (Bethesda)">
        <title>Whole-genome sequence and methylome profiling of the almond [Prunus dulcis (Mill.) D.A. Webb] cultivar 'Nonpareil'.</title>
        <authorList>
            <person name="D'Amico-Willman K.M."/>
            <person name="Ouma W.Z."/>
            <person name="Meulia T."/>
            <person name="Sideli G.M."/>
            <person name="Gradziel T.M."/>
            <person name="Fresnedo-Ramirez J."/>
        </authorList>
    </citation>
    <scope>NUCLEOTIDE SEQUENCE [LARGE SCALE GENOMIC DNA]</scope>
    <source>
        <strain evidence="2">Clone GOH B32 T37-40</strain>
    </source>
</reference>
<keyword evidence="3" id="KW-1185">Reference proteome</keyword>
<evidence type="ECO:0000259" key="1">
    <source>
        <dbReference type="Pfam" id="PF25597"/>
    </source>
</evidence>
<feature type="domain" description="Retroviral polymerase SH3-like" evidence="1">
    <location>
        <begin position="31"/>
        <end position="92"/>
    </location>
</feature>
<gene>
    <name evidence="2" type="ORF">L3X38_023146</name>
</gene>
<comment type="caution">
    <text evidence="2">The sequence shown here is derived from an EMBL/GenBank/DDBJ whole genome shotgun (WGS) entry which is preliminary data.</text>
</comment>
<proteinExistence type="predicted"/>
<dbReference type="EMBL" id="JAJFAZ020000004">
    <property type="protein sequence ID" value="KAI5333017.1"/>
    <property type="molecule type" value="Genomic_DNA"/>
</dbReference>
<protein>
    <recommendedName>
        <fullName evidence="1">Retroviral polymerase SH3-like domain-containing protein</fullName>
    </recommendedName>
</protein>
<name>A0AAD4W024_PRUDU</name>
<sequence>MPSIALGNQSHFQKLFDKPPPLQHLRVFGTTVYPYIRPFNEHKLQSRTVQCVFMGYSQGYKGVICYNTTTHRFLLSRHVVHDEGVFPFGHSKPSLPSSNISSCPSSSFKAPPIVVSISHHVPSLASSPYPSLASSQSSDIPSHVSASFSGDPVLVGSSADSTENLQVLNAQQLQVFLPSHESSSPYMPPPMHPMQTRFKSGIVKPKPFEEYQCYLTTIPSLPLLNQPLIRLLLNHLFGYRL</sequence>
<evidence type="ECO:0000313" key="3">
    <source>
        <dbReference type="Proteomes" id="UP001054821"/>
    </source>
</evidence>
<dbReference type="Pfam" id="PF25597">
    <property type="entry name" value="SH3_retrovirus"/>
    <property type="match status" value="1"/>
</dbReference>
<dbReference type="InterPro" id="IPR057670">
    <property type="entry name" value="SH3_retrovirus"/>
</dbReference>
<accession>A0AAD4W024</accession>
<dbReference type="Proteomes" id="UP001054821">
    <property type="component" value="Chromosome 4"/>
</dbReference>
<evidence type="ECO:0000313" key="2">
    <source>
        <dbReference type="EMBL" id="KAI5333017.1"/>
    </source>
</evidence>